<dbReference type="AlphaFoldDB" id="A0A066W566"/>
<comment type="caution">
    <text evidence="2">The sequence shown here is derived from an EMBL/GenBank/DDBJ whole genome shotgun (WGS) entry which is preliminary data.</text>
</comment>
<proteinExistence type="predicted"/>
<dbReference type="Proteomes" id="UP000027361">
    <property type="component" value="Unassembled WGS sequence"/>
</dbReference>
<reference evidence="2 3" key="1">
    <citation type="submission" date="2014-05" db="EMBL/GenBank/DDBJ databases">
        <title>Draft genome sequence of a rare smut relative, Tilletiaria anomala UBC 951.</title>
        <authorList>
            <consortium name="DOE Joint Genome Institute"/>
            <person name="Toome M."/>
            <person name="Kuo A."/>
            <person name="Henrissat B."/>
            <person name="Lipzen A."/>
            <person name="Tritt A."/>
            <person name="Yoshinaga Y."/>
            <person name="Zane M."/>
            <person name="Barry K."/>
            <person name="Grigoriev I.V."/>
            <person name="Spatafora J.W."/>
            <person name="Aimea M.C."/>
        </authorList>
    </citation>
    <scope>NUCLEOTIDE SEQUENCE [LARGE SCALE GENOMIC DNA]</scope>
    <source>
        <strain evidence="2 3">UBC 951</strain>
    </source>
</reference>
<accession>A0A066W566</accession>
<name>A0A066W566_TILAU</name>
<feature type="region of interest" description="Disordered" evidence="1">
    <location>
        <begin position="177"/>
        <end position="323"/>
    </location>
</feature>
<dbReference type="EMBL" id="JMSN01000039">
    <property type="protein sequence ID" value="KDN45900.1"/>
    <property type="molecule type" value="Genomic_DNA"/>
</dbReference>
<sequence length="389" mass="41502">MDASLPMDATSSAADEVDATKVISKKKGKSKSKSKKKSAANSDASSLADAPAQPLQLRSGTINFHIDNGPVFSRLTEDVSDTASIREIICRKLGLPLDSKLHLAYASHGAMIELEDEGDFAAFERRTSQMKLADEIDVYAVPPATYTHKSAFSRAALAPTAEAMNKKRKSYADAPLDISVPGTMAQPSNTKKRKSAANMAADTTLGDDGGSRATSDVSAIEGEGERAEKVKRRRRTKAEMQAFRAEQAAKKTGGISSAATLMGRDDNSGAAEGTESGSSSDSSIAPKQTASAKGKGTAPSIADQSSHEEKDDGDETQEESTLTPRKKLALCGICSDEPYHVPEWCSIVKQGKKAMQKRLSELKALKQAKKAPERQAQKDLKIIIKQAVQ</sequence>
<evidence type="ECO:0000256" key="1">
    <source>
        <dbReference type="SAM" id="MobiDB-lite"/>
    </source>
</evidence>
<feature type="compositionally biased region" description="Low complexity" evidence="1">
    <location>
        <begin position="39"/>
        <end position="50"/>
    </location>
</feature>
<feature type="compositionally biased region" description="Low complexity" evidence="1">
    <location>
        <begin position="268"/>
        <end position="283"/>
    </location>
</feature>
<evidence type="ECO:0000313" key="3">
    <source>
        <dbReference type="Proteomes" id="UP000027361"/>
    </source>
</evidence>
<dbReference type="HOGENOM" id="CLU_710149_0_0_1"/>
<keyword evidence="3" id="KW-1185">Reference proteome</keyword>
<dbReference type="InParanoid" id="A0A066W566"/>
<dbReference type="RefSeq" id="XP_013243338.1">
    <property type="nucleotide sequence ID" value="XM_013387884.1"/>
</dbReference>
<organism evidence="2 3">
    <name type="scientific">Tilletiaria anomala (strain ATCC 24038 / CBS 436.72 / UBC 951)</name>
    <dbReference type="NCBI Taxonomy" id="1037660"/>
    <lineage>
        <taxon>Eukaryota</taxon>
        <taxon>Fungi</taxon>
        <taxon>Dikarya</taxon>
        <taxon>Basidiomycota</taxon>
        <taxon>Ustilaginomycotina</taxon>
        <taxon>Exobasidiomycetes</taxon>
        <taxon>Georgefischeriales</taxon>
        <taxon>Tilletiariaceae</taxon>
        <taxon>Tilletiaria</taxon>
    </lineage>
</organism>
<feature type="compositionally biased region" description="Basic residues" evidence="1">
    <location>
        <begin position="23"/>
        <end position="38"/>
    </location>
</feature>
<dbReference type="OrthoDB" id="3357439at2759"/>
<gene>
    <name evidence="2" type="ORF">K437DRAFT_256422</name>
</gene>
<feature type="region of interest" description="Disordered" evidence="1">
    <location>
        <begin position="1"/>
        <end position="52"/>
    </location>
</feature>
<dbReference type="GeneID" id="25264413"/>
<evidence type="ECO:0000313" key="2">
    <source>
        <dbReference type="EMBL" id="KDN45900.1"/>
    </source>
</evidence>
<protein>
    <submittedName>
        <fullName evidence="2">Uncharacterized protein</fullName>
    </submittedName>
</protein>